<name>A0ABZ1CTI3_9TREE</name>
<dbReference type="InterPro" id="IPR001750">
    <property type="entry name" value="ND/Mrp_TM"/>
</dbReference>
<evidence type="ECO:0000256" key="15">
    <source>
        <dbReference type="ARBA" id="ARBA00049551"/>
    </source>
</evidence>
<dbReference type="EC" id="7.1.1.2" evidence="2"/>
<feature type="transmembrane region" description="Helical" evidence="16">
    <location>
        <begin position="139"/>
        <end position="161"/>
    </location>
</feature>
<keyword evidence="9" id="KW-0249">Electron transport</keyword>
<evidence type="ECO:0000256" key="6">
    <source>
        <dbReference type="ARBA" id="ARBA00022692"/>
    </source>
</evidence>
<evidence type="ECO:0000256" key="12">
    <source>
        <dbReference type="ARBA" id="ARBA00023075"/>
    </source>
</evidence>
<comment type="catalytic activity">
    <reaction evidence="15">
        <text>a ubiquinone + NADH + 5 H(+)(in) = a ubiquinol + NAD(+) + 4 H(+)(out)</text>
        <dbReference type="Rhea" id="RHEA:29091"/>
        <dbReference type="Rhea" id="RHEA-COMP:9565"/>
        <dbReference type="Rhea" id="RHEA-COMP:9566"/>
        <dbReference type="ChEBI" id="CHEBI:15378"/>
        <dbReference type="ChEBI" id="CHEBI:16389"/>
        <dbReference type="ChEBI" id="CHEBI:17976"/>
        <dbReference type="ChEBI" id="CHEBI:57540"/>
        <dbReference type="ChEBI" id="CHEBI:57945"/>
        <dbReference type="EC" id="7.1.1.2"/>
    </reaction>
</comment>
<keyword evidence="6 16" id="KW-0812">Transmembrane</keyword>
<dbReference type="Gene3D" id="1.20.5.2700">
    <property type="match status" value="1"/>
</dbReference>
<dbReference type="PANTHER" id="PTHR42829">
    <property type="entry name" value="NADH-UBIQUINONE OXIDOREDUCTASE CHAIN 5"/>
    <property type="match status" value="1"/>
</dbReference>
<dbReference type="PRINTS" id="PR01434">
    <property type="entry name" value="NADHDHGNASE5"/>
</dbReference>
<feature type="transmembrane region" description="Helical" evidence="16">
    <location>
        <begin position="411"/>
        <end position="431"/>
    </location>
</feature>
<dbReference type="EMBL" id="CP141881">
    <property type="protein sequence ID" value="WRT63582.1"/>
    <property type="molecule type" value="Genomic_DNA"/>
</dbReference>
<dbReference type="GeneID" id="87952634"/>
<feature type="transmembrane region" description="Helical" evidence="16">
    <location>
        <begin position="221"/>
        <end position="243"/>
    </location>
</feature>
<evidence type="ECO:0000256" key="8">
    <source>
        <dbReference type="ARBA" id="ARBA00022967"/>
    </source>
</evidence>
<keyword evidence="11" id="KW-0520">NAD</keyword>
<evidence type="ECO:0000256" key="5">
    <source>
        <dbReference type="ARBA" id="ARBA00022660"/>
    </source>
</evidence>
<proteinExistence type="predicted"/>
<keyword evidence="20" id="KW-1185">Reference proteome</keyword>
<evidence type="ECO:0000313" key="20">
    <source>
        <dbReference type="Proteomes" id="UP001329825"/>
    </source>
</evidence>
<keyword evidence="7" id="KW-0999">Mitochondrion inner membrane</keyword>
<dbReference type="InterPro" id="IPR003945">
    <property type="entry name" value="NU5C-like"/>
</dbReference>
<accession>A0ABZ1CTI3</accession>
<evidence type="ECO:0000256" key="14">
    <source>
        <dbReference type="ARBA" id="ARBA00023136"/>
    </source>
</evidence>
<feature type="domain" description="NADH dehydrogenase subunit 5 C-terminal" evidence="18">
    <location>
        <begin position="274"/>
        <end position="399"/>
    </location>
</feature>
<feature type="transmembrane region" description="Helical" evidence="16">
    <location>
        <begin position="96"/>
        <end position="118"/>
    </location>
</feature>
<protein>
    <recommendedName>
        <fullName evidence="3">NADH-ubiquinone oxidoreductase chain 5</fullName>
        <ecNumber evidence="2">7.1.1.2</ecNumber>
    </recommendedName>
</protein>
<dbReference type="Pfam" id="PF00361">
    <property type="entry name" value="Proton_antipo_M"/>
    <property type="match status" value="1"/>
</dbReference>
<evidence type="ECO:0000256" key="2">
    <source>
        <dbReference type="ARBA" id="ARBA00012944"/>
    </source>
</evidence>
<evidence type="ECO:0000259" key="17">
    <source>
        <dbReference type="Pfam" id="PF00361"/>
    </source>
</evidence>
<sequence>MCITNLAMEGPTPVSALIHAATLVTAGVYLMLRSSPIIEYGPTVLVVITWVGALTAFFAATTGLLQNDLKRVIAYSTCSQMGYLFMAVGLSQYNVALFHLVNHAFFKALLFLAAGAVIHGMADQQDLRRLGGLVNFLPFTYTAILIGSLSLMALPFMTGFYSKDLILEVALGQYEVSGTMAYWLGTISAVFTAFYSFRLVSLTFFTTPNAPKGDYLHAHEAPMIIVIPLVILSIMSIVFGYIAKDMFVGVGTDFLSTALYQHPDHITLIEAEFGLPLLMKLLPAIGSLFGAGLALYLYHVVPAFTIGLTNGPVGYAVYSFLNAKWYWDALFNGFIISASLRVGLVISKVLDRGVIELAGPYGLSTVLTGTGRSIGAYDTGVITSYALYIMLGLVSLIFLLFAPMVTGTADTVFDGYGLSLILVYLSALLLLPSTSSRSSTH</sequence>
<dbReference type="Proteomes" id="UP001329825">
    <property type="component" value="Chromosome 1"/>
</dbReference>
<comment type="subcellular location">
    <subcellularLocation>
        <location evidence="1">Mitochondrion inner membrane</location>
        <topology evidence="1">Multi-pass membrane protein</topology>
    </subcellularLocation>
</comment>
<keyword evidence="10 16" id="KW-1133">Transmembrane helix</keyword>
<dbReference type="RefSeq" id="XP_062788322.1">
    <property type="nucleotide sequence ID" value="XM_062932271.1"/>
</dbReference>
<keyword evidence="4" id="KW-0813">Transport</keyword>
<organism evidence="19 20">
    <name type="scientific">Kwoniella shivajii</name>
    <dbReference type="NCBI Taxonomy" id="564305"/>
    <lineage>
        <taxon>Eukaryota</taxon>
        <taxon>Fungi</taxon>
        <taxon>Dikarya</taxon>
        <taxon>Basidiomycota</taxon>
        <taxon>Agaricomycotina</taxon>
        <taxon>Tremellomycetes</taxon>
        <taxon>Tremellales</taxon>
        <taxon>Cryptococcaceae</taxon>
        <taxon>Kwoniella</taxon>
    </lineage>
</organism>
<evidence type="ECO:0000256" key="13">
    <source>
        <dbReference type="ARBA" id="ARBA00023128"/>
    </source>
</evidence>
<dbReference type="Pfam" id="PF06455">
    <property type="entry name" value="NADH5_C"/>
    <property type="match status" value="1"/>
</dbReference>
<keyword evidence="8" id="KW-1278">Translocase</keyword>
<feature type="domain" description="NADH:quinone oxidoreductase/Mrp antiporter transmembrane" evidence="17">
    <location>
        <begin position="7"/>
        <end position="181"/>
    </location>
</feature>
<feature type="transmembrane region" description="Helical" evidence="16">
    <location>
        <begin position="12"/>
        <end position="32"/>
    </location>
</feature>
<feature type="transmembrane region" description="Helical" evidence="16">
    <location>
        <begin position="181"/>
        <end position="200"/>
    </location>
</feature>
<evidence type="ECO:0000256" key="1">
    <source>
        <dbReference type="ARBA" id="ARBA00004448"/>
    </source>
</evidence>
<evidence type="ECO:0000256" key="11">
    <source>
        <dbReference type="ARBA" id="ARBA00023027"/>
    </source>
</evidence>
<keyword evidence="12" id="KW-0830">Ubiquinone</keyword>
<evidence type="ECO:0000256" key="4">
    <source>
        <dbReference type="ARBA" id="ARBA00022448"/>
    </source>
</evidence>
<evidence type="ECO:0000313" key="19">
    <source>
        <dbReference type="EMBL" id="WRT63582.1"/>
    </source>
</evidence>
<dbReference type="InterPro" id="IPR010934">
    <property type="entry name" value="NADH_DH_su5_C"/>
</dbReference>
<evidence type="ECO:0000256" key="3">
    <source>
        <dbReference type="ARBA" id="ARBA00021096"/>
    </source>
</evidence>
<feature type="transmembrane region" description="Helical" evidence="16">
    <location>
        <begin position="385"/>
        <end position="405"/>
    </location>
</feature>
<dbReference type="PANTHER" id="PTHR42829:SF2">
    <property type="entry name" value="NADH-UBIQUINONE OXIDOREDUCTASE CHAIN 5"/>
    <property type="match status" value="1"/>
</dbReference>
<keyword evidence="14 16" id="KW-0472">Membrane</keyword>
<evidence type="ECO:0000256" key="10">
    <source>
        <dbReference type="ARBA" id="ARBA00022989"/>
    </source>
</evidence>
<reference evidence="19 20" key="1">
    <citation type="submission" date="2024-01" db="EMBL/GenBank/DDBJ databases">
        <title>Comparative genomics of Cryptococcus and Kwoniella reveals pathogenesis evolution and contrasting modes of karyotype evolution via chromosome fusion or intercentromeric recombination.</title>
        <authorList>
            <person name="Coelho M.A."/>
            <person name="David-Palma M."/>
            <person name="Shea T."/>
            <person name="Bowers K."/>
            <person name="McGinley-Smith S."/>
            <person name="Mohammad A.W."/>
            <person name="Gnirke A."/>
            <person name="Yurkov A.M."/>
            <person name="Nowrousian M."/>
            <person name="Sun S."/>
            <person name="Cuomo C.A."/>
            <person name="Heitman J."/>
        </authorList>
    </citation>
    <scope>NUCLEOTIDE SEQUENCE [LARGE SCALE GENOMIC DNA]</scope>
    <source>
        <strain evidence="19">CBS 11374</strain>
    </source>
</reference>
<keyword evidence="13" id="KW-0496">Mitochondrion</keyword>
<evidence type="ECO:0000256" key="7">
    <source>
        <dbReference type="ARBA" id="ARBA00022792"/>
    </source>
</evidence>
<evidence type="ECO:0000256" key="9">
    <source>
        <dbReference type="ARBA" id="ARBA00022982"/>
    </source>
</evidence>
<evidence type="ECO:0000259" key="18">
    <source>
        <dbReference type="Pfam" id="PF06455"/>
    </source>
</evidence>
<feature type="transmembrane region" description="Helical" evidence="16">
    <location>
        <begin position="277"/>
        <end position="298"/>
    </location>
</feature>
<gene>
    <name evidence="19" type="ORF">IL334_000503</name>
</gene>
<evidence type="ECO:0000256" key="16">
    <source>
        <dbReference type="SAM" id="Phobius"/>
    </source>
</evidence>
<feature type="transmembrane region" description="Helical" evidence="16">
    <location>
        <begin position="44"/>
        <end position="65"/>
    </location>
</feature>
<keyword evidence="5" id="KW-0679">Respiratory chain</keyword>